<organism evidence="3 4">
    <name type="scientific">Fusarium kuroshium</name>
    <dbReference type="NCBI Taxonomy" id="2010991"/>
    <lineage>
        <taxon>Eukaryota</taxon>
        <taxon>Fungi</taxon>
        <taxon>Dikarya</taxon>
        <taxon>Ascomycota</taxon>
        <taxon>Pezizomycotina</taxon>
        <taxon>Sordariomycetes</taxon>
        <taxon>Hypocreomycetidae</taxon>
        <taxon>Hypocreales</taxon>
        <taxon>Nectriaceae</taxon>
        <taxon>Fusarium</taxon>
        <taxon>Fusarium solani species complex</taxon>
    </lineage>
</organism>
<protein>
    <recommendedName>
        <fullName evidence="2">Peptidase C14 caspase domain-containing protein</fullName>
    </recommendedName>
</protein>
<gene>
    <name evidence="3" type="ORF">CDV36_010311</name>
</gene>
<dbReference type="AlphaFoldDB" id="A0A3M2RY56"/>
<comment type="caution">
    <text evidence="3">The sequence shown here is derived from an EMBL/GenBank/DDBJ whole genome shotgun (WGS) entry which is preliminary data.</text>
</comment>
<keyword evidence="4" id="KW-1185">Reference proteome</keyword>
<sequence length="541" mass="61026">MTRPRSQQRFALLVGIDRYLRDGRHTNLEQRVNDLQGCVNDVNKIQKVLRDSFQVKNPILLTSTNPQCRNRPLPSQTESPDSLPTFDNIKREFDKVYAKCRAGDVFYFHFSGHGAPLDRTTGSPARQMKDPSLLTVDYCTNEGAIRGWQLNEWLKRFHDKGVLILVTLDSCYSGGSWRFGHQVRTLKNWGDNIGSQYYEMQSPSPFPSPESTDRSAVLPKSWDINPDGFTVMTACDSNEGATEMNINGEKYGLFTYELVNLLAATQLRTILPTYRVLCDRIAHRLSSHRQTPQVFGRDRFGFLDDHEPFILNPIIACVQGNEITIPMGRSHGVHPQTEFKAFAAPRNTIFQVRDVDDWECRAVCISGPSSNSLDDTLQVVPSKWGLGREGFQVFVDMTLDDDFRKPLRKRLEELLAGSIEVLGLDQSYPGSVPVEETFRLIRRGVDGVGIHGPPRLLGYTSTPRDLDLRGTDKIQLAERSAAALGHLVRFKQVLVDVPKAASRNRAPFEWSLDRTSSSKIRFNFKNIGGSDLFLTVFNLAA</sequence>
<evidence type="ECO:0000259" key="2">
    <source>
        <dbReference type="Pfam" id="PF00656"/>
    </source>
</evidence>
<dbReference type="PANTHER" id="PTHR48104">
    <property type="entry name" value="METACASPASE-4"/>
    <property type="match status" value="1"/>
</dbReference>
<accession>A0A3M2RY56</accession>
<dbReference type="GO" id="GO:0004197">
    <property type="term" value="F:cysteine-type endopeptidase activity"/>
    <property type="evidence" value="ECO:0007669"/>
    <property type="project" value="InterPro"/>
</dbReference>
<dbReference type="EMBL" id="NKUJ01000217">
    <property type="protein sequence ID" value="RMJ10062.1"/>
    <property type="molecule type" value="Genomic_DNA"/>
</dbReference>
<evidence type="ECO:0000256" key="1">
    <source>
        <dbReference type="ARBA" id="ARBA00009005"/>
    </source>
</evidence>
<evidence type="ECO:0000313" key="4">
    <source>
        <dbReference type="Proteomes" id="UP000277212"/>
    </source>
</evidence>
<name>A0A3M2RY56_9HYPO</name>
<dbReference type="InterPro" id="IPR050452">
    <property type="entry name" value="Metacaspase"/>
</dbReference>
<dbReference type="GO" id="GO:0005737">
    <property type="term" value="C:cytoplasm"/>
    <property type="evidence" value="ECO:0007669"/>
    <property type="project" value="TreeGrafter"/>
</dbReference>
<proteinExistence type="inferred from homology"/>
<dbReference type="PANTHER" id="PTHR48104:SF30">
    <property type="entry name" value="METACASPASE-1"/>
    <property type="match status" value="1"/>
</dbReference>
<dbReference type="OrthoDB" id="3223806at2759"/>
<dbReference type="InterPro" id="IPR011600">
    <property type="entry name" value="Pept_C14_caspase"/>
</dbReference>
<dbReference type="GO" id="GO:0006508">
    <property type="term" value="P:proteolysis"/>
    <property type="evidence" value="ECO:0007669"/>
    <property type="project" value="InterPro"/>
</dbReference>
<dbReference type="Pfam" id="PF00656">
    <property type="entry name" value="Peptidase_C14"/>
    <property type="match status" value="1"/>
</dbReference>
<dbReference type="Proteomes" id="UP000277212">
    <property type="component" value="Unassembled WGS sequence"/>
</dbReference>
<comment type="similarity">
    <text evidence="1">Belongs to the peptidase C14B family.</text>
</comment>
<reference evidence="3 4" key="1">
    <citation type="submission" date="2017-06" db="EMBL/GenBank/DDBJ databases">
        <title>Comparative genomic analysis of Ambrosia Fusariam Clade fungi.</title>
        <authorList>
            <person name="Stajich J.E."/>
            <person name="Carrillo J."/>
            <person name="Kijimoto T."/>
            <person name="Eskalen A."/>
            <person name="O'Donnell K."/>
            <person name="Kasson M."/>
        </authorList>
    </citation>
    <scope>NUCLEOTIDE SEQUENCE [LARGE SCALE GENOMIC DNA]</scope>
    <source>
        <strain evidence="3">UCR3666</strain>
    </source>
</reference>
<evidence type="ECO:0000313" key="3">
    <source>
        <dbReference type="EMBL" id="RMJ10062.1"/>
    </source>
</evidence>
<feature type="domain" description="Peptidase C14 caspase" evidence="2">
    <location>
        <begin position="9"/>
        <end position="294"/>
    </location>
</feature>
<dbReference type="Gene3D" id="3.40.50.1460">
    <property type="match status" value="1"/>
</dbReference>